<feature type="domain" description="Protein kinase" evidence="3">
    <location>
        <begin position="1"/>
        <end position="173"/>
    </location>
</feature>
<organism evidence="4">
    <name type="scientific">Octactis speculum</name>
    <dbReference type="NCBI Taxonomy" id="3111310"/>
    <lineage>
        <taxon>Eukaryota</taxon>
        <taxon>Sar</taxon>
        <taxon>Stramenopiles</taxon>
        <taxon>Ochrophyta</taxon>
        <taxon>Dictyochophyceae</taxon>
        <taxon>Dictyochales</taxon>
        <taxon>Dictyochaceae</taxon>
        <taxon>Octactis</taxon>
    </lineage>
</organism>
<dbReference type="SUPFAM" id="SSF56112">
    <property type="entry name" value="Protein kinase-like (PK-like)"/>
    <property type="match status" value="1"/>
</dbReference>
<keyword evidence="2" id="KW-0067">ATP-binding</keyword>
<dbReference type="PANTHER" id="PTHR24346:SF77">
    <property type="entry name" value="SERINE THREONINE PROTEIN KINASE"/>
    <property type="match status" value="1"/>
</dbReference>
<evidence type="ECO:0000259" key="3">
    <source>
        <dbReference type="PROSITE" id="PS50011"/>
    </source>
</evidence>
<dbReference type="AlphaFoldDB" id="A0A7S2F3K9"/>
<evidence type="ECO:0000256" key="2">
    <source>
        <dbReference type="ARBA" id="ARBA00022840"/>
    </source>
</evidence>
<keyword evidence="1" id="KW-0547">Nucleotide-binding</keyword>
<dbReference type="GO" id="GO:0004674">
    <property type="term" value="F:protein serine/threonine kinase activity"/>
    <property type="evidence" value="ECO:0007669"/>
    <property type="project" value="TreeGrafter"/>
</dbReference>
<dbReference type="InterPro" id="IPR011009">
    <property type="entry name" value="Kinase-like_dom_sf"/>
</dbReference>
<protein>
    <recommendedName>
        <fullName evidence="3">Protein kinase domain-containing protein</fullName>
    </recommendedName>
</protein>
<gene>
    <name evidence="4" type="ORF">DSPE1174_LOCUS1821</name>
</gene>
<dbReference type="EMBL" id="HBGS01003559">
    <property type="protein sequence ID" value="CAD9373264.1"/>
    <property type="molecule type" value="Transcribed_RNA"/>
</dbReference>
<dbReference type="GO" id="GO:0005737">
    <property type="term" value="C:cytoplasm"/>
    <property type="evidence" value="ECO:0007669"/>
    <property type="project" value="TreeGrafter"/>
</dbReference>
<dbReference type="Gene3D" id="1.10.510.10">
    <property type="entry name" value="Transferase(Phosphotransferase) domain 1"/>
    <property type="match status" value="1"/>
</dbReference>
<dbReference type="PROSITE" id="PS50011">
    <property type="entry name" value="PROTEIN_KINASE_DOM"/>
    <property type="match status" value="1"/>
</dbReference>
<evidence type="ECO:0000313" key="4">
    <source>
        <dbReference type="EMBL" id="CAD9373264.1"/>
    </source>
</evidence>
<dbReference type="PROSITE" id="PS00108">
    <property type="entry name" value="PROTEIN_KINASE_ST"/>
    <property type="match status" value="1"/>
</dbReference>
<reference evidence="4" key="1">
    <citation type="submission" date="2021-01" db="EMBL/GenBank/DDBJ databases">
        <authorList>
            <person name="Corre E."/>
            <person name="Pelletier E."/>
            <person name="Niang G."/>
            <person name="Scheremetjew M."/>
            <person name="Finn R."/>
            <person name="Kale V."/>
            <person name="Holt S."/>
            <person name="Cochrane G."/>
            <person name="Meng A."/>
            <person name="Brown T."/>
            <person name="Cohen L."/>
        </authorList>
    </citation>
    <scope>NUCLEOTIDE SEQUENCE</scope>
    <source>
        <strain evidence="4">CCMP1381</strain>
    </source>
</reference>
<evidence type="ECO:0000256" key="1">
    <source>
        <dbReference type="ARBA" id="ARBA00022741"/>
    </source>
</evidence>
<dbReference type="Pfam" id="PF00069">
    <property type="entry name" value="Pkinase"/>
    <property type="match status" value="1"/>
</dbReference>
<dbReference type="InterPro" id="IPR000719">
    <property type="entry name" value="Prot_kinase_dom"/>
</dbReference>
<dbReference type="SMART" id="SM00220">
    <property type="entry name" value="S_TKc"/>
    <property type="match status" value="1"/>
</dbReference>
<dbReference type="GO" id="GO:0005524">
    <property type="term" value="F:ATP binding"/>
    <property type="evidence" value="ECO:0007669"/>
    <property type="project" value="UniProtKB-KW"/>
</dbReference>
<dbReference type="PANTHER" id="PTHR24346">
    <property type="entry name" value="MAP/MICROTUBULE AFFINITY-REGULATING KINASE"/>
    <property type="match status" value="1"/>
</dbReference>
<dbReference type="GO" id="GO:0035556">
    <property type="term" value="P:intracellular signal transduction"/>
    <property type="evidence" value="ECO:0007669"/>
    <property type="project" value="TreeGrafter"/>
</dbReference>
<dbReference type="InterPro" id="IPR008271">
    <property type="entry name" value="Ser/Thr_kinase_AS"/>
</dbReference>
<name>A0A7S2F3K9_9STRA</name>
<sequence length="195" mass="21456">MYLHSSGVAHRDIKPENLLVFENGTLRIADFGSAATFDAKAAEEYDKLKGGGENHTATVPSDVMRRDTVGTTAFQAPEVLAGETFDLRSVDVWAAGATLWCFTMGSLPFPKPGGMSQHEWTESIQHQELVFPSDEEADSGTRNPFVQDILLQLLEKDPKKRISLEQAAAHDYISDVPPPELPSEEDLPRCLCVVQ</sequence>
<accession>A0A7S2F3K9</accession>
<proteinExistence type="predicted"/>